<organism evidence="1 2">
    <name type="scientific">Rhizobium paknamense</name>
    <dbReference type="NCBI Taxonomy" id="1206817"/>
    <lineage>
        <taxon>Bacteria</taxon>
        <taxon>Pseudomonadati</taxon>
        <taxon>Pseudomonadota</taxon>
        <taxon>Alphaproteobacteria</taxon>
        <taxon>Hyphomicrobiales</taxon>
        <taxon>Rhizobiaceae</taxon>
        <taxon>Rhizobium/Agrobacterium group</taxon>
        <taxon>Rhizobium</taxon>
    </lineage>
</organism>
<accession>A0ABU0IHF6</accession>
<keyword evidence="2" id="KW-1185">Reference proteome</keyword>
<comment type="caution">
    <text evidence="1">The sequence shown here is derived from an EMBL/GenBank/DDBJ whole genome shotgun (WGS) entry which is preliminary data.</text>
</comment>
<name>A0ABU0IHF6_9HYPH</name>
<dbReference type="EMBL" id="JAUSWH010000009">
    <property type="protein sequence ID" value="MDQ0456654.1"/>
    <property type="molecule type" value="Genomic_DNA"/>
</dbReference>
<dbReference type="RefSeq" id="WP_307158836.1">
    <property type="nucleotide sequence ID" value="NZ_JAUSWH010000009.1"/>
</dbReference>
<protein>
    <submittedName>
        <fullName evidence="1">Uncharacterized protein</fullName>
    </submittedName>
</protein>
<evidence type="ECO:0000313" key="1">
    <source>
        <dbReference type="EMBL" id="MDQ0456654.1"/>
    </source>
</evidence>
<reference evidence="1 2" key="1">
    <citation type="submission" date="2023-07" db="EMBL/GenBank/DDBJ databases">
        <title>Genomic Encyclopedia of Type Strains, Phase IV (KMG-IV): sequencing the most valuable type-strain genomes for metagenomic binning, comparative biology and taxonomic classification.</title>
        <authorList>
            <person name="Goeker M."/>
        </authorList>
    </citation>
    <scope>NUCLEOTIDE SEQUENCE [LARGE SCALE GENOMIC DNA]</scope>
    <source>
        <strain evidence="1 2">DSM 100301</strain>
    </source>
</reference>
<dbReference type="Proteomes" id="UP001235269">
    <property type="component" value="Unassembled WGS sequence"/>
</dbReference>
<gene>
    <name evidence="1" type="ORF">QO005_002996</name>
</gene>
<proteinExistence type="predicted"/>
<sequence length="263" mass="28685">MTTFYAWVNPAFFNGNPLDHTWITTYDNRSQTLPTIDSVIAAGQNYWYCWGDFHATGSTDDHPTGLLATADGDLAIAQCLVKVNELGSLTNTPPNGTIQVYGVNGVCHQIANQVLYATKTADKAPLTVKGAGGYAASTFIYGTYGTRTTAWKAKIKACGALPLAEDEAMPDLPDDFAEHSRLVLADQPEKHEKLMELRESVLAFVAQELPGSGTPTAAFINARNQFLLEMAAEVLGAEDFEKVFGFPPQTRIDFVSETQLRRE</sequence>
<evidence type="ECO:0000313" key="2">
    <source>
        <dbReference type="Proteomes" id="UP001235269"/>
    </source>
</evidence>